<protein>
    <submittedName>
        <fullName evidence="17">DapH/DapD/GlmU-related protein</fullName>
    </submittedName>
</protein>
<keyword evidence="12" id="KW-0012">Acyltransferase</keyword>
<evidence type="ECO:0000256" key="5">
    <source>
        <dbReference type="ARBA" id="ARBA00022490"/>
    </source>
</evidence>
<evidence type="ECO:0000256" key="15">
    <source>
        <dbReference type="ARBA" id="ARBA00048493"/>
    </source>
</evidence>
<keyword evidence="11" id="KW-0573">Peptidoglycan synthesis</keyword>
<dbReference type="EMBL" id="JAUHMF010000001">
    <property type="protein sequence ID" value="MDT8898230.1"/>
    <property type="molecule type" value="Genomic_DNA"/>
</dbReference>
<name>A0ABU3NN01_9CHLR</name>
<accession>A0ABU3NN01</accession>
<evidence type="ECO:0000256" key="1">
    <source>
        <dbReference type="ARBA" id="ARBA00001946"/>
    </source>
</evidence>
<comment type="caution">
    <text evidence="17">The sequence shown here is derived from an EMBL/GenBank/DDBJ whole genome shotgun (WGS) entry which is preliminary data.</text>
</comment>
<dbReference type="Pfam" id="PF00132">
    <property type="entry name" value="Hexapep"/>
    <property type="match status" value="1"/>
</dbReference>
<evidence type="ECO:0000256" key="8">
    <source>
        <dbReference type="ARBA" id="ARBA00022723"/>
    </source>
</evidence>
<comment type="similarity">
    <text evidence="4">In the N-terminal section; belongs to the N-acetylglucosamine-1-phosphate uridyltransferase family.</text>
</comment>
<dbReference type="InterPro" id="IPR001451">
    <property type="entry name" value="Hexapep"/>
</dbReference>
<keyword evidence="13" id="KW-0961">Cell wall biogenesis/degradation</keyword>
<keyword evidence="8" id="KW-0479">Metal-binding</keyword>
<dbReference type="SUPFAM" id="SSF51161">
    <property type="entry name" value="Trimeric LpxA-like enzymes"/>
    <property type="match status" value="1"/>
</dbReference>
<keyword evidence="6" id="KW-0808">Transferase</keyword>
<comment type="function">
    <text evidence="16">Catalyzes the last two sequential reactions in the de novo biosynthetic pathway for UDP-N-acetylglucosamine (UDP-GlcNAc). The C-terminal domain catalyzes the transfer of acetyl group from acetyl coenzyme A to glucosamine-1-phosphate (GlcN-1-P) to produce N-acetylglucosamine-1-phosphate (GlcNAc-1-P), which is converted into UDP-GlcNAc by the transfer of uridine 5-monophosphate (from uridine 5-triphosphate), a reaction catalyzed by the N-terminal domain.</text>
</comment>
<comment type="cofactor">
    <cofactor evidence="1">
        <name>Mg(2+)</name>
        <dbReference type="ChEBI" id="CHEBI:18420"/>
    </cofactor>
</comment>
<keyword evidence="7" id="KW-0548">Nucleotidyltransferase</keyword>
<evidence type="ECO:0000256" key="12">
    <source>
        <dbReference type="ARBA" id="ARBA00023315"/>
    </source>
</evidence>
<evidence type="ECO:0000256" key="2">
    <source>
        <dbReference type="ARBA" id="ARBA00004496"/>
    </source>
</evidence>
<keyword evidence="18" id="KW-1185">Reference proteome</keyword>
<keyword evidence="10" id="KW-0133">Cell shape</keyword>
<keyword evidence="5" id="KW-0963">Cytoplasm</keyword>
<dbReference type="PANTHER" id="PTHR43584:SF3">
    <property type="entry name" value="BIFUNCTIONAL PROTEIN GLMU"/>
    <property type="match status" value="1"/>
</dbReference>
<keyword evidence="9" id="KW-0460">Magnesium</keyword>
<gene>
    <name evidence="17" type="ORF">QYE77_08110</name>
</gene>
<dbReference type="Proteomes" id="UP001254165">
    <property type="component" value="Unassembled WGS sequence"/>
</dbReference>
<evidence type="ECO:0000313" key="18">
    <source>
        <dbReference type="Proteomes" id="UP001254165"/>
    </source>
</evidence>
<dbReference type="InterPro" id="IPR011004">
    <property type="entry name" value="Trimer_LpxA-like_sf"/>
</dbReference>
<organism evidence="17 18">
    <name type="scientific">Thermanaerothrix solaris</name>
    <dbReference type="NCBI Taxonomy" id="3058434"/>
    <lineage>
        <taxon>Bacteria</taxon>
        <taxon>Bacillati</taxon>
        <taxon>Chloroflexota</taxon>
        <taxon>Anaerolineae</taxon>
        <taxon>Anaerolineales</taxon>
        <taxon>Anaerolineaceae</taxon>
        <taxon>Thermanaerothrix</taxon>
    </lineage>
</organism>
<evidence type="ECO:0000313" key="17">
    <source>
        <dbReference type="EMBL" id="MDT8898230.1"/>
    </source>
</evidence>
<comment type="similarity">
    <text evidence="3">In the C-terminal section; belongs to the transferase hexapeptide repeat family.</text>
</comment>
<proteinExistence type="inferred from homology"/>
<comment type="catalytic activity">
    <reaction evidence="14">
        <text>alpha-D-glucosamine 1-phosphate + acetyl-CoA = N-acetyl-alpha-D-glucosamine 1-phosphate + CoA + H(+)</text>
        <dbReference type="Rhea" id="RHEA:13725"/>
        <dbReference type="ChEBI" id="CHEBI:15378"/>
        <dbReference type="ChEBI" id="CHEBI:57287"/>
        <dbReference type="ChEBI" id="CHEBI:57288"/>
        <dbReference type="ChEBI" id="CHEBI:57776"/>
        <dbReference type="ChEBI" id="CHEBI:58516"/>
        <dbReference type="EC" id="2.3.1.157"/>
    </reaction>
</comment>
<dbReference type="PANTHER" id="PTHR43584">
    <property type="entry name" value="NUCLEOTIDYL TRANSFERASE"/>
    <property type="match status" value="1"/>
</dbReference>
<reference evidence="17 18" key="1">
    <citation type="submission" date="2023-07" db="EMBL/GenBank/DDBJ databases">
        <title>Novel species of Thermanaerothrix with wide hydrolytic capabilities.</title>
        <authorList>
            <person name="Zayulina K.S."/>
            <person name="Podosokorskaya O.A."/>
            <person name="Elcheninov A.G."/>
        </authorList>
    </citation>
    <scope>NUCLEOTIDE SEQUENCE [LARGE SCALE GENOMIC DNA]</scope>
    <source>
        <strain evidence="17 18">4228-RoL</strain>
    </source>
</reference>
<dbReference type="RefSeq" id="WP_315624875.1">
    <property type="nucleotide sequence ID" value="NZ_JAUHMF010000001.1"/>
</dbReference>
<evidence type="ECO:0000256" key="10">
    <source>
        <dbReference type="ARBA" id="ARBA00022960"/>
    </source>
</evidence>
<evidence type="ECO:0000256" key="7">
    <source>
        <dbReference type="ARBA" id="ARBA00022695"/>
    </source>
</evidence>
<sequence length="425" mass="47678">MLKIILQSPRYIAPFNERARDLRIQNKPLWLAQRDVLAPYTTHEIELPPDARLPQVREPCLVYRDNLFFDEHYIAAFLAEARKRPHPSRAAFSIHDPAFREHCLPLSDSYTPAGDLYLADLWYYPRGPEPNAEPLVIDLQAREIGYYHVPTYMAAQSGDLVYQVPLRSLIAIDSWVHIFIADCVFGLFGRGARFEERLKRDLGFKLSILWTALYEGKQVLECSKLVKIGRNCSIDPTAVIHGPTTIGDNVTIGAGAVIENCIIGDNVNISQGCHLMLSVVGDGTFLPFRASLFMTTVMDNCLIAQNTCLQMCVIGRNTFIGAGSTFTDFNLLPTPIRARDAHGNLVPSNRPVLGGCVGHNCRIGAGMIVYPARTIESDVILFASKERRVIDKDVTYEQSDHHQLPLAHLHRRLYPRPGEATDEGW</sequence>
<comment type="catalytic activity">
    <reaction evidence="15">
        <text>N-acetyl-alpha-D-glucosamine 1-phosphate + UTP + H(+) = UDP-N-acetyl-alpha-D-glucosamine + diphosphate</text>
        <dbReference type="Rhea" id="RHEA:13509"/>
        <dbReference type="ChEBI" id="CHEBI:15378"/>
        <dbReference type="ChEBI" id="CHEBI:33019"/>
        <dbReference type="ChEBI" id="CHEBI:46398"/>
        <dbReference type="ChEBI" id="CHEBI:57705"/>
        <dbReference type="ChEBI" id="CHEBI:57776"/>
        <dbReference type="EC" id="2.7.7.23"/>
    </reaction>
</comment>
<dbReference type="Gene3D" id="2.160.10.10">
    <property type="entry name" value="Hexapeptide repeat proteins"/>
    <property type="match status" value="1"/>
</dbReference>
<evidence type="ECO:0000256" key="6">
    <source>
        <dbReference type="ARBA" id="ARBA00022679"/>
    </source>
</evidence>
<evidence type="ECO:0000256" key="11">
    <source>
        <dbReference type="ARBA" id="ARBA00022984"/>
    </source>
</evidence>
<evidence type="ECO:0000256" key="13">
    <source>
        <dbReference type="ARBA" id="ARBA00023316"/>
    </source>
</evidence>
<comment type="subcellular location">
    <subcellularLocation>
        <location evidence="2">Cytoplasm</location>
    </subcellularLocation>
</comment>
<evidence type="ECO:0000256" key="14">
    <source>
        <dbReference type="ARBA" id="ARBA00048247"/>
    </source>
</evidence>
<dbReference type="InterPro" id="IPR050065">
    <property type="entry name" value="GlmU-like"/>
</dbReference>
<evidence type="ECO:0000256" key="9">
    <source>
        <dbReference type="ARBA" id="ARBA00022842"/>
    </source>
</evidence>
<evidence type="ECO:0000256" key="3">
    <source>
        <dbReference type="ARBA" id="ARBA00007707"/>
    </source>
</evidence>
<evidence type="ECO:0000256" key="16">
    <source>
        <dbReference type="ARBA" id="ARBA00049628"/>
    </source>
</evidence>
<evidence type="ECO:0000256" key="4">
    <source>
        <dbReference type="ARBA" id="ARBA00007947"/>
    </source>
</evidence>